<sequence>MGPMDSFQRGVILMTDTYHPETLYLNQMENPVAFITLSGQEPPHPTNHKTFIIWICDGSVTAGIQSLTVIDAPPYSSTRTTSLSCHFD</sequence>
<organism evidence="1 2">
    <name type="scientific">Aspergillus taichungensis</name>
    <dbReference type="NCBI Taxonomy" id="482145"/>
    <lineage>
        <taxon>Eukaryota</taxon>
        <taxon>Fungi</taxon>
        <taxon>Dikarya</taxon>
        <taxon>Ascomycota</taxon>
        <taxon>Pezizomycotina</taxon>
        <taxon>Eurotiomycetes</taxon>
        <taxon>Eurotiomycetidae</taxon>
        <taxon>Eurotiales</taxon>
        <taxon>Aspergillaceae</taxon>
        <taxon>Aspergillus</taxon>
        <taxon>Aspergillus subgen. Circumdati</taxon>
    </lineage>
</organism>
<dbReference type="AlphaFoldDB" id="A0A2J5HP76"/>
<gene>
    <name evidence="1" type="ORF">BDW42DRAFT_173864</name>
</gene>
<name>A0A2J5HP76_9EURO</name>
<dbReference type="Proteomes" id="UP000235023">
    <property type="component" value="Unassembled WGS sequence"/>
</dbReference>
<accession>A0A2J5HP76</accession>
<keyword evidence="2" id="KW-1185">Reference proteome</keyword>
<evidence type="ECO:0000313" key="2">
    <source>
        <dbReference type="Proteomes" id="UP000235023"/>
    </source>
</evidence>
<evidence type="ECO:0000313" key="1">
    <source>
        <dbReference type="EMBL" id="PLN79024.1"/>
    </source>
</evidence>
<reference evidence="2" key="1">
    <citation type="submission" date="2017-12" db="EMBL/GenBank/DDBJ databases">
        <authorList>
            <consortium name="DOE Joint Genome Institute"/>
            <person name="Mondo S.J."/>
            <person name="Kjaerbolling I."/>
            <person name="Vesth T.C."/>
            <person name="Frisvad J.C."/>
            <person name="Nybo J.L."/>
            <person name="Theobald S."/>
            <person name="Kuo A."/>
            <person name="Bowyer P."/>
            <person name="Matsuda Y."/>
            <person name="Lyhne E.K."/>
            <person name="Kogle M.E."/>
            <person name="Clum A."/>
            <person name="Lipzen A."/>
            <person name="Salamov A."/>
            <person name="Ngan C.Y."/>
            <person name="Daum C."/>
            <person name="Chiniquy J."/>
            <person name="Barry K."/>
            <person name="LaButti K."/>
            <person name="Haridas S."/>
            <person name="Simmons B.A."/>
            <person name="Magnuson J.K."/>
            <person name="Mortensen U.H."/>
            <person name="Larsen T.O."/>
            <person name="Grigoriev I.V."/>
            <person name="Baker S.E."/>
            <person name="Andersen M.R."/>
            <person name="Nordberg H.P."/>
            <person name="Cantor M.N."/>
            <person name="Hua S.X."/>
        </authorList>
    </citation>
    <scope>NUCLEOTIDE SEQUENCE [LARGE SCALE GENOMIC DNA]</scope>
    <source>
        <strain evidence="2">IBT 19404</strain>
    </source>
</reference>
<dbReference type="EMBL" id="KZ559567">
    <property type="protein sequence ID" value="PLN79024.1"/>
    <property type="molecule type" value="Genomic_DNA"/>
</dbReference>
<proteinExistence type="predicted"/>
<protein>
    <submittedName>
        <fullName evidence="1">Uncharacterized protein</fullName>
    </submittedName>
</protein>